<feature type="compositionally biased region" description="Low complexity" evidence="1">
    <location>
        <begin position="278"/>
        <end position="291"/>
    </location>
</feature>
<feature type="compositionally biased region" description="Polar residues" evidence="1">
    <location>
        <begin position="260"/>
        <end position="274"/>
    </location>
</feature>
<dbReference type="GeneTree" id="ENSGT00390000001176"/>
<dbReference type="PANTHER" id="PTHR22435">
    <property type="entry name" value="CHROMOSOME 6 OPEN READING FRAME 222"/>
    <property type="match status" value="1"/>
</dbReference>
<feature type="region of interest" description="Disordered" evidence="1">
    <location>
        <begin position="1"/>
        <end position="395"/>
    </location>
</feature>
<feature type="compositionally biased region" description="Basic and acidic residues" evidence="1">
    <location>
        <begin position="137"/>
        <end position="155"/>
    </location>
</feature>
<evidence type="ECO:0000313" key="2">
    <source>
        <dbReference type="Ensembl" id="ENSUMAP00000013574"/>
    </source>
</evidence>
<dbReference type="Ensembl" id="ENSUMAT00000016110.1">
    <property type="protein sequence ID" value="ENSUMAP00000013574.1"/>
    <property type="gene ID" value="ENSUMAG00000010007.1"/>
</dbReference>
<feature type="compositionally biased region" description="Basic residues" evidence="1">
    <location>
        <begin position="171"/>
        <end position="189"/>
    </location>
</feature>
<feature type="compositionally biased region" description="Basic residues" evidence="1">
    <location>
        <begin position="428"/>
        <end position="449"/>
    </location>
</feature>
<dbReference type="InterPro" id="IPR031362">
    <property type="entry name" value="BNIP5"/>
</dbReference>
<dbReference type="OMA" id="WTTSDWA"/>
<proteinExistence type="predicted"/>
<name>A0A452TZ34_URSMA</name>
<feature type="region of interest" description="Disordered" evidence="1">
    <location>
        <begin position="409"/>
        <end position="532"/>
    </location>
</feature>
<organism evidence="2">
    <name type="scientific">Ursus maritimus</name>
    <name type="common">Polar bear</name>
    <name type="synonym">Thalarctos maritimus</name>
    <dbReference type="NCBI Taxonomy" id="29073"/>
    <lineage>
        <taxon>Eukaryota</taxon>
        <taxon>Metazoa</taxon>
        <taxon>Chordata</taxon>
        <taxon>Craniata</taxon>
        <taxon>Vertebrata</taxon>
        <taxon>Euteleostomi</taxon>
        <taxon>Mammalia</taxon>
        <taxon>Eutheria</taxon>
        <taxon>Laurasiatheria</taxon>
        <taxon>Carnivora</taxon>
        <taxon>Caniformia</taxon>
        <taxon>Ursidae</taxon>
        <taxon>Ursus</taxon>
    </lineage>
</organism>
<feature type="compositionally biased region" description="Low complexity" evidence="1">
    <location>
        <begin position="409"/>
        <end position="422"/>
    </location>
</feature>
<sequence length="651" mass="70362">SSGGWKPKNKVPADSASRDGLSGWPPSQCPLSGRRARSLDRSHGPKKDSESWDCQCLSLPVLTSPSRRVPDGTRCPQSLARSVEARGTTAVALSPEETREFLASDQRPPQDTKKDKAQRRGQQGWLKTFINFFLRTGPEEPKEKGSRKAKGKEGLPKPAETPEALGDTAPRKKSHDKKASRKKHGHKKHVAEETKGAQDQEAEGQETGLPKIAAAPRSEEADLGPAPKGGEGSDRHQPLFTEDGAPGGCSVASRGAFPSPQGQGLTRFLSSLPQQLRAPQPEVVPQNPVPAVRKKSQEKKSSLKRAFSHKKHGSEEPKRAGPADVSSPESRPLRRPNFLPLCGRGHQPSTSSSPGSEEPHVQETPSADSGVPSPAELAAQAGSQGPGEDLQTNRALEFRALTQFLSSPPQQFQVQEPEVAVENLSPPCRRKSHEKKSSFRKAFSHKKHGSKEPKRAGAAGAASPESKPHRRPSFLPLCVGGHQPSTSSSLDPDDVEFQESLPAEGTPVGPSEAPSQTRSHKPEEGPQADEVFESKEVVIQRLVDLLREVDDQLGEQIRRHPSFKSFLHRLSDSSLRKLAATLQSRKAHSAGPDGHLTQGPYLFAFGSSNKFAGNNSHAVLSLMGLRYGHSYTHFPCQAASQVRTSDTQSPD</sequence>
<gene>
    <name evidence="2" type="primary">BNIP5</name>
</gene>
<evidence type="ECO:0000256" key="1">
    <source>
        <dbReference type="SAM" id="MobiDB-lite"/>
    </source>
</evidence>
<protein>
    <submittedName>
        <fullName evidence="2">BCL2 interacting protein 5</fullName>
    </submittedName>
</protein>
<dbReference type="Pfam" id="PF15661">
    <property type="entry name" value="CF222"/>
    <property type="match status" value="1"/>
</dbReference>
<accession>A0A452TZ34</accession>
<feature type="compositionally biased region" description="Basic and acidic residues" evidence="1">
    <location>
        <begin position="37"/>
        <end position="50"/>
    </location>
</feature>
<feature type="compositionally biased region" description="Basic and acidic residues" evidence="1">
    <location>
        <begin position="96"/>
        <end position="115"/>
    </location>
</feature>
<reference evidence="2" key="1">
    <citation type="submission" date="2019-03" db="UniProtKB">
        <authorList>
            <consortium name="Ensembl"/>
        </authorList>
    </citation>
    <scope>IDENTIFICATION</scope>
</reference>
<dbReference type="PANTHER" id="PTHR22435:SF0">
    <property type="entry name" value="PROTEIN BNIP5"/>
    <property type="match status" value="1"/>
</dbReference>
<feature type="compositionally biased region" description="Basic residues" evidence="1">
    <location>
        <begin position="292"/>
        <end position="312"/>
    </location>
</feature>
<dbReference type="AlphaFoldDB" id="A0A452TZ34"/>